<evidence type="ECO:0000256" key="2">
    <source>
        <dbReference type="SAM" id="MobiDB-lite"/>
    </source>
</evidence>
<evidence type="ECO:0000313" key="4">
    <source>
        <dbReference type="Proteomes" id="UP001378960"/>
    </source>
</evidence>
<evidence type="ECO:0000313" key="3">
    <source>
        <dbReference type="EMBL" id="GMM44479.1"/>
    </source>
</evidence>
<protein>
    <submittedName>
        <fullName evidence="3">Nitrogen permease regulating protein</fullName>
    </submittedName>
</protein>
<dbReference type="AlphaFoldDB" id="A0AAV5R1F1"/>
<dbReference type="GO" id="GO:1904262">
    <property type="term" value="P:negative regulation of TORC1 signaling"/>
    <property type="evidence" value="ECO:0007669"/>
    <property type="project" value="TreeGrafter"/>
</dbReference>
<gene>
    <name evidence="3" type="ORF">DAPK24_010540</name>
</gene>
<dbReference type="GO" id="GO:1990130">
    <property type="term" value="C:GATOR1 complex"/>
    <property type="evidence" value="ECO:0007669"/>
    <property type="project" value="TreeGrafter"/>
</dbReference>
<comment type="similarity">
    <text evidence="1">Belongs to the NPR2 family.</text>
</comment>
<dbReference type="EMBL" id="BTGB01000001">
    <property type="protein sequence ID" value="GMM44479.1"/>
    <property type="molecule type" value="Genomic_DNA"/>
</dbReference>
<feature type="compositionally biased region" description="Polar residues" evidence="2">
    <location>
        <begin position="400"/>
        <end position="419"/>
    </location>
</feature>
<keyword evidence="4" id="KW-1185">Reference proteome</keyword>
<dbReference type="Pfam" id="PF06218">
    <property type="entry name" value="NPR2"/>
    <property type="match status" value="1"/>
</dbReference>
<dbReference type="PANTHER" id="PTHR12991:SF10">
    <property type="entry name" value="GATOR COMPLEX PROTEIN NPRL2"/>
    <property type="match status" value="1"/>
</dbReference>
<dbReference type="InterPro" id="IPR009348">
    <property type="entry name" value="NPR2-like"/>
</dbReference>
<dbReference type="GO" id="GO:0005096">
    <property type="term" value="F:GTPase activator activity"/>
    <property type="evidence" value="ECO:0007669"/>
    <property type="project" value="TreeGrafter"/>
</dbReference>
<dbReference type="PANTHER" id="PTHR12991">
    <property type="entry name" value="NITROGEN PERMEASE REGULATOR 2/TUMOR SUPPRESSOR CANDIDATE 4"/>
    <property type="match status" value="1"/>
</dbReference>
<name>A0AAV5R1F1_PICKL</name>
<dbReference type="GO" id="GO:0005774">
    <property type="term" value="C:vacuolar membrane"/>
    <property type="evidence" value="ECO:0007669"/>
    <property type="project" value="TreeGrafter"/>
</dbReference>
<comment type="caution">
    <text evidence="3">The sequence shown here is derived from an EMBL/GenBank/DDBJ whole genome shotgun (WGS) entry which is preliminary data.</text>
</comment>
<feature type="region of interest" description="Disordered" evidence="2">
    <location>
        <begin position="398"/>
        <end position="419"/>
    </location>
</feature>
<organism evidence="3 4">
    <name type="scientific">Pichia kluyveri</name>
    <name type="common">Yeast</name>
    <dbReference type="NCBI Taxonomy" id="36015"/>
    <lineage>
        <taxon>Eukaryota</taxon>
        <taxon>Fungi</taxon>
        <taxon>Dikarya</taxon>
        <taxon>Ascomycota</taxon>
        <taxon>Saccharomycotina</taxon>
        <taxon>Pichiomycetes</taxon>
        <taxon>Pichiales</taxon>
        <taxon>Pichiaceae</taxon>
        <taxon>Pichia</taxon>
    </lineage>
</organism>
<accession>A0AAV5R1F1</accession>
<reference evidence="3 4" key="1">
    <citation type="journal article" date="2023" name="Elife">
        <title>Identification of key yeast species and microbe-microbe interactions impacting larval growth of Drosophila in the wild.</title>
        <authorList>
            <person name="Mure A."/>
            <person name="Sugiura Y."/>
            <person name="Maeda R."/>
            <person name="Honda K."/>
            <person name="Sakurai N."/>
            <person name="Takahashi Y."/>
            <person name="Watada M."/>
            <person name="Katoh T."/>
            <person name="Gotoh A."/>
            <person name="Gotoh Y."/>
            <person name="Taniguchi I."/>
            <person name="Nakamura K."/>
            <person name="Hayashi T."/>
            <person name="Katayama T."/>
            <person name="Uemura T."/>
            <person name="Hattori Y."/>
        </authorList>
    </citation>
    <scope>NUCLEOTIDE SEQUENCE [LARGE SCALE GENOMIC DNA]</scope>
    <source>
        <strain evidence="3 4">PK-24</strain>
    </source>
</reference>
<proteinExistence type="inferred from homology"/>
<evidence type="ECO:0000256" key="1">
    <source>
        <dbReference type="ARBA" id="ARBA00008433"/>
    </source>
</evidence>
<dbReference type="GO" id="GO:0010508">
    <property type="term" value="P:positive regulation of autophagy"/>
    <property type="evidence" value="ECO:0007669"/>
    <property type="project" value="TreeGrafter"/>
</dbReference>
<dbReference type="Proteomes" id="UP001378960">
    <property type="component" value="Unassembled WGS sequence"/>
</dbReference>
<sequence>MDDGDGFAPITAMFYSVFHPTEGTKVIHQVPSGAIVPSINDDNKINNSLPDSSSFEQPLFDFDIIKNYVIPKPGLCNKLITLKIENYRVCGFPVNIYAPQYARNSFGFNFCFVFPYESDTTPYEGNIKRIGKMFRALEEQSQLLSKSLKDSTVYFQNSVKVNEDSINEEKEDEKEKGQDLLFSKDNKQYLKIVDDWGDSNRQLLVDKQAPGLNKNWQSKISSIESLIQQIYQDLNNYSECMISIDESNTVDLKLFPISPPPPKVYPYDVPIELVNLNLLIDPLWDPTMLKIIPFINGINSIAQISQLSDVNMDLTKQCIRHLLHYKSISIIDIFQFSNRYLVSSSIREFLSDSKMYRACQEYVFSSKGVFGDIPIKKIKSEVFKDADNNKSEETIVKSLPRSSNTKPELHTVDSSSSSGQFKRNITKIDKIKLPSKVTLFQLYNALNSSESLSQWCIDNEKDLTNIDIRKFITFGLCNGLIARIHVYPVFRNDRSVEDNKDNEMIQMVKDTQHLDSLCTRFQMGRDQILEKLAKFGTVESVER</sequence>